<evidence type="ECO:0000256" key="1">
    <source>
        <dbReference type="ARBA" id="ARBA00010676"/>
    </source>
</evidence>
<dbReference type="PANTHER" id="PTHR10157:SF23">
    <property type="entry name" value="MOXD1 HOMOLOG 1"/>
    <property type="match status" value="1"/>
</dbReference>
<reference evidence="5 6" key="1">
    <citation type="submission" date="2018-04" db="EMBL/GenBank/DDBJ databases">
        <authorList>
            <person name="Zhang X."/>
            <person name="Yuan J."/>
            <person name="Li F."/>
            <person name="Xiang J."/>
        </authorList>
    </citation>
    <scope>NUCLEOTIDE SEQUENCE [LARGE SCALE GENOMIC DNA]</scope>
    <source>
        <tissue evidence="5">Muscle</tissue>
    </source>
</reference>
<dbReference type="GO" id="GO:0042420">
    <property type="term" value="P:dopamine catabolic process"/>
    <property type="evidence" value="ECO:0007669"/>
    <property type="project" value="TreeGrafter"/>
</dbReference>
<evidence type="ECO:0000259" key="4">
    <source>
        <dbReference type="Pfam" id="PF03712"/>
    </source>
</evidence>
<evidence type="ECO:0000313" key="5">
    <source>
        <dbReference type="EMBL" id="ROT62615.1"/>
    </source>
</evidence>
<dbReference type="Proteomes" id="UP000283509">
    <property type="component" value="Unassembled WGS sequence"/>
</dbReference>
<dbReference type="GO" id="GO:0030667">
    <property type="term" value="C:secretory granule membrane"/>
    <property type="evidence" value="ECO:0007669"/>
    <property type="project" value="TreeGrafter"/>
</dbReference>
<sequence length="198" mass="22351">MHYDNPNFRQGIVDSSGLRIFLTEDLREHDAGFLVLGHAVESTHIIPPERMWKSVSHCDGGCISQGVPEQGIQVFQGLLHTHLLGNDITVRQIRNGRELPVVFQDMNYDFNYQQARVLSEEMTILPGDSFITECGYDSRGKKTPTFGGESTQEEMCLAFLAYYPRSKVSWCVSTPEISLIYNSFGIEDVYDDGRYGEG</sequence>
<dbReference type="InterPro" id="IPR008977">
    <property type="entry name" value="PHM/PNGase_F_dom_sf"/>
</dbReference>
<dbReference type="Gene3D" id="2.60.120.230">
    <property type="match status" value="1"/>
</dbReference>
<dbReference type="FunFam" id="2.60.120.230:FF:000001">
    <property type="entry name" value="Monooxygenase, DBH-like 1"/>
    <property type="match status" value="1"/>
</dbReference>
<dbReference type="SUPFAM" id="SSF49742">
    <property type="entry name" value="PHM/PNGase F"/>
    <property type="match status" value="1"/>
</dbReference>
<keyword evidence="2" id="KW-1015">Disulfide bond</keyword>
<keyword evidence="3" id="KW-0325">Glycoprotein</keyword>
<dbReference type="AlphaFoldDB" id="A0A423SEI5"/>
<proteinExistence type="inferred from homology"/>
<name>A0A423SEI5_PENVA</name>
<dbReference type="InterPro" id="IPR036939">
    <property type="entry name" value="Cu2_ascorb_mOase_N_sf"/>
</dbReference>
<feature type="domain" description="Copper type II ascorbate-dependent monooxygenase C-terminal" evidence="4">
    <location>
        <begin position="30"/>
        <end position="177"/>
    </location>
</feature>
<dbReference type="GO" id="GO:0042421">
    <property type="term" value="P:norepinephrine biosynthetic process"/>
    <property type="evidence" value="ECO:0007669"/>
    <property type="project" value="TreeGrafter"/>
</dbReference>
<accession>A0A423SEI5</accession>
<comment type="caution">
    <text evidence="5">The sequence shown here is derived from an EMBL/GenBank/DDBJ whole genome shotgun (WGS) entry which is preliminary data.</text>
</comment>
<dbReference type="EMBL" id="QCYY01003595">
    <property type="protein sequence ID" value="ROT62615.1"/>
    <property type="molecule type" value="Genomic_DNA"/>
</dbReference>
<dbReference type="InterPro" id="IPR014784">
    <property type="entry name" value="Cu2_ascorb_mOase-like_C"/>
</dbReference>
<gene>
    <name evidence="5" type="ORF">C7M84_019532</name>
</gene>
<dbReference type="GO" id="GO:0004500">
    <property type="term" value="F:dopamine beta-monooxygenase activity"/>
    <property type="evidence" value="ECO:0007669"/>
    <property type="project" value="InterPro"/>
</dbReference>
<dbReference type="GO" id="GO:0006589">
    <property type="term" value="P:octopamine biosynthetic process"/>
    <property type="evidence" value="ECO:0007669"/>
    <property type="project" value="TreeGrafter"/>
</dbReference>
<comment type="similarity">
    <text evidence="1">Belongs to the copper type II ascorbate-dependent monooxygenase family.</text>
</comment>
<dbReference type="OrthoDB" id="10003276at2759"/>
<reference evidence="5 6" key="2">
    <citation type="submission" date="2019-01" db="EMBL/GenBank/DDBJ databases">
        <title>The decoding of complex shrimp genome reveals the adaptation for benthos swimmer, frequently molting mechanism and breeding impact on genome.</title>
        <authorList>
            <person name="Sun Y."/>
            <person name="Gao Y."/>
            <person name="Yu Y."/>
        </authorList>
    </citation>
    <scope>NUCLEOTIDE SEQUENCE [LARGE SCALE GENOMIC DNA]</scope>
    <source>
        <tissue evidence="5">Muscle</tissue>
    </source>
</reference>
<dbReference type="Gene3D" id="2.60.120.310">
    <property type="entry name" value="Copper type II, ascorbate-dependent monooxygenase, N-terminal domain"/>
    <property type="match status" value="1"/>
</dbReference>
<protein>
    <submittedName>
        <fullName evidence="5">MOXD1-like protein 1</fullName>
    </submittedName>
</protein>
<keyword evidence="6" id="KW-1185">Reference proteome</keyword>
<evidence type="ECO:0000256" key="3">
    <source>
        <dbReference type="ARBA" id="ARBA00023180"/>
    </source>
</evidence>
<dbReference type="GO" id="GO:0005507">
    <property type="term" value="F:copper ion binding"/>
    <property type="evidence" value="ECO:0007669"/>
    <property type="project" value="InterPro"/>
</dbReference>
<evidence type="ECO:0000256" key="2">
    <source>
        <dbReference type="ARBA" id="ARBA00023157"/>
    </source>
</evidence>
<organism evidence="5 6">
    <name type="scientific">Penaeus vannamei</name>
    <name type="common">Whiteleg shrimp</name>
    <name type="synonym">Litopenaeus vannamei</name>
    <dbReference type="NCBI Taxonomy" id="6689"/>
    <lineage>
        <taxon>Eukaryota</taxon>
        <taxon>Metazoa</taxon>
        <taxon>Ecdysozoa</taxon>
        <taxon>Arthropoda</taxon>
        <taxon>Crustacea</taxon>
        <taxon>Multicrustacea</taxon>
        <taxon>Malacostraca</taxon>
        <taxon>Eumalacostraca</taxon>
        <taxon>Eucarida</taxon>
        <taxon>Decapoda</taxon>
        <taxon>Dendrobranchiata</taxon>
        <taxon>Penaeoidea</taxon>
        <taxon>Penaeidae</taxon>
        <taxon>Penaeus</taxon>
    </lineage>
</organism>
<dbReference type="PANTHER" id="PTHR10157">
    <property type="entry name" value="DOPAMINE BETA HYDROXYLASE RELATED"/>
    <property type="match status" value="1"/>
</dbReference>
<dbReference type="Pfam" id="PF03712">
    <property type="entry name" value="Cu2_monoox_C"/>
    <property type="match status" value="1"/>
</dbReference>
<dbReference type="InterPro" id="IPR024548">
    <property type="entry name" value="Cu2_monoox_C"/>
</dbReference>
<evidence type="ECO:0000313" key="6">
    <source>
        <dbReference type="Proteomes" id="UP000283509"/>
    </source>
</evidence>
<dbReference type="GO" id="GO:0005615">
    <property type="term" value="C:extracellular space"/>
    <property type="evidence" value="ECO:0007669"/>
    <property type="project" value="TreeGrafter"/>
</dbReference>
<dbReference type="InterPro" id="IPR000945">
    <property type="entry name" value="DBH-like"/>
</dbReference>